<evidence type="ECO:0000259" key="2">
    <source>
        <dbReference type="Pfam" id="PF00582"/>
    </source>
</evidence>
<dbReference type="CDD" id="cd00293">
    <property type="entry name" value="USP-like"/>
    <property type="match status" value="1"/>
</dbReference>
<dbReference type="EMBL" id="AP027268">
    <property type="protein sequence ID" value="BDW91711.1"/>
    <property type="molecule type" value="Genomic_DNA"/>
</dbReference>
<evidence type="ECO:0000313" key="4">
    <source>
        <dbReference type="Proteomes" id="UP001330184"/>
    </source>
</evidence>
<comment type="similarity">
    <text evidence="1">Belongs to the universal stress protein A family.</text>
</comment>
<name>A0AA48HX62_9FLAO</name>
<reference evidence="3 4" key="1">
    <citation type="submission" date="2023-01" db="EMBL/GenBank/DDBJ databases">
        <title>Complete genome sequence of Muricauda aquimarina strain IFOP_LL357.</title>
        <authorList>
            <person name="Gajardo G."/>
            <person name="Ueki S."/>
            <person name="Maruyama F."/>
        </authorList>
    </citation>
    <scope>NUCLEOTIDE SEQUENCE [LARGE SCALE GENOMIC DNA]</scope>
    <source>
        <strain evidence="3 4">IFOP_LL357</strain>
    </source>
</reference>
<dbReference type="InterPro" id="IPR006016">
    <property type="entry name" value="UspA"/>
</dbReference>
<dbReference type="PANTHER" id="PTHR46268:SF6">
    <property type="entry name" value="UNIVERSAL STRESS PROTEIN UP12"/>
    <property type="match status" value="1"/>
</dbReference>
<keyword evidence="4" id="KW-1185">Reference proteome</keyword>
<dbReference type="PANTHER" id="PTHR46268">
    <property type="entry name" value="STRESS RESPONSE PROTEIN NHAX"/>
    <property type="match status" value="1"/>
</dbReference>
<sequence>MNKMKKKRIVLPTDFSKNSWNAIAYALKTFKGVPCDFFLLNSYQVGASGLSTKMAGANDTRLYNLMKEQSERELNQELKKIQEIDTDPEHRFILRSVAGTLVNAVGKTVYKEEIDYVVMGTKGSSGLKEVFMGSNTYKVIKDIDFCPIIAVPDDYRPDGKMDAILLATGYEHLFENYELKPVLSLAEHFNAKLWIAHVGRMDNLTPEQKASKLALEKRLTNVEYEFFEIEKEDSVNRTIQKVVDMDRALDMVVMINQDHTFFERLTREPVIKKVTFNTTVPFLVIHLFE</sequence>
<dbReference type="InterPro" id="IPR006015">
    <property type="entry name" value="Universal_stress_UspA"/>
</dbReference>
<proteinExistence type="inferred from homology"/>
<dbReference type="AlphaFoldDB" id="A0AA48HX62"/>
<gene>
    <name evidence="3" type="primary">uspA_1</name>
    <name evidence="3" type="ORF">MACH07_05430</name>
</gene>
<evidence type="ECO:0000256" key="1">
    <source>
        <dbReference type="ARBA" id="ARBA00008791"/>
    </source>
</evidence>
<dbReference type="Gene3D" id="3.40.50.620">
    <property type="entry name" value="HUPs"/>
    <property type="match status" value="2"/>
</dbReference>
<dbReference type="Pfam" id="PF00582">
    <property type="entry name" value="Usp"/>
    <property type="match status" value="1"/>
</dbReference>
<dbReference type="Proteomes" id="UP001330184">
    <property type="component" value="Chromosome"/>
</dbReference>
<organism evidence="3 4">
    <name type="scientific">Flagellimonas marinaquae</name>
    <dbReference type="NCBI Taxonomy" id="254955"/>
    <lineage>
        <taxon>Bacteria</taxon>
        <taxon>Pseudomonadati</taxon>
        <taxon>Bacteroidota</taxon>
        <taxon>Flavobacteriia</taxon>
        <taxon>Flavobacteriales</taxon>
        <taxon>Flavobacteriaceae</taxon>
        <taxon>Flagellimonas</taxon>
    </lineage>
</organism>
<dbReference type="SUPFAM" id="SSF52402">
    <property type="entry name" value="Adenine nucleotide alpha hydrolases-like"/>
    <property type="match status" value="2"/>
</dbReference>
<evidence type="ECO:0000313" key="3">
    <source>
        <dbReference type="EMBL" id="BDW91711.1"/>
    </source>
</evidence>
<dbReference type="InterPro" id="IPR014729">
    <property type="entry name" value="Rossmann-like_a/b/a_fold"/>
</dbReference>
<feature type="domain" description="UspA" evidence="2">
    <location>
        <begin position="7"/>
        <end position="151"/>
    </location>
</feature>
<protein>
    <submittedName>
        <fullName evidence="3">Universal stress protein UspA</fullName>
    </submittedName>
</protein>
<accession>A0AA48HX62</accession>
<dbReference type="PRINTS" id="PR01438">
    <property type="entry name" value="UNVRSLSTRESS"/>
</dbReference>